<dbReference type="AlphaFoldDB" id="A0AAE3SH55"/>
<evidence type="ECO:0000313" key="7">
    <source>
        <dbReference type="EMBL" id="MCW3789001.1"/>
    </source>
</evidence>
<dbReference type="InterPro" id="IPR013780">
    <property type="entry name" value="Glyco_hydro_b"/>
</dbReference>
<dbReference type="EMBL" id="JAPDPJ010000076">
    <property type="protein sequence ID" value="MCW3789001.1"/>
    <property type="molecule type" value="Genomic_DNA"/>
</dbReference>
<dbReference type="SUPFAM" id="SSF51011">
    <property type="entry name" value="Glycosyl hydrolase domain"/>
    <property type="match status" value="1"/>
</dbReference>
<evidence type="ECO:0000259" key="6">
    <source>
        <dbReference type="Pfam" id="PF17189"/>
    </source>
</evidence>
<keyword evidence="8" id="KW-1185">Reference proteome</keyword>
<proteinExistence type="inferred from homology"/>
<evidence type="ECO:0000259" key="5">
    <source>
        <dbReference type="Pfam" id="PF02055"/>
    </source>
</evidence>
<comment type="similarity">
    <text evidence="1 4">Belongs to the glycosyl hydrolase 30 family.</text>
</comment>
<dbReference type="InterPro" id="IPR033453">
    <property type="entry name" value="Glyco_hydro_30_TIM-barrel"/>
</dbReference>
<dbReference type="PANTHER" id="PTHR11069">
    <property type="entry name" value="GLUCOSYLCERAMIDASE"/>
    <property type="match status" value="1"/>
</dbReference>
<accession>A0AAE3SH55</accession>
<dbReference type="GO" id="GO:0006665">
    <property type="term" value="P:sphingolipid metabolic process"/>
    <property type="evidence" value="ECO:0007669"/>
    <property type="project" value="InterPro"/>
</dbReference>
<dbReference type="SUPFAM" id="SSF51445">
    <property type="entry name" value="(Trans)glycosidases"/>
    <property type="match status" value="1"/>
</dbReference>
<evidence type="ECO:0000313" key="8">
    <source>
        <dbReference type="Proteomes" id="UP001209229"/>
    </source>
</evidence>
<dbReference type="InterPro" id="IPR033452">
    <property type="entry name" value="GH30_C"/>
</dbReference>
<dbReference type="Gene3D" id="3.20.20.80">
    <property type="entry name" value="Glycosidases"/>
    <property type="match status" value="1"/>
</dbReference>
<dbReference type="GO" id="GO:0016020">
    <property type="term" value="C:membrane"/>
    <property type="evidence" value="ECO:0007669"/>
    <property type="project" value="GOC"/>
</dbReference>
<dbReference type="InterPro" id="IPR017853">
    <property type="entry name" value="GH"/>
</dbReference>
<dbReference type="Proteomes" id="UP001209229">
    <property type="component" value="Unassembled WGS sequence"/>
</dbReference>
<comment type="caution">
    <text evidence="7">The sequence shown here is derived from an EMBL/GenBank/DDBJ whole genome shotgun (WGS) entry which is preliminary data.</text>
</comment>
<keyword evidence="2" id="KW-0732">Signal</keyword>
<dbReference type="InterPro" id="IPR001139">
    <property type="entry name" value="Glyco_hydro_30"/>
</dbReference>
<dbReference type="Pfam" id="PF17189">
    <property type="entry name" value="Glyco_hydro_30C"/>
    <property type="match status" value="1"/>
</dbReference>
<dbReference type="GO" id="GO:0004348">
    <property type="term" value="F:glucosylceramidase activity"/>
    <property type="evidence" value="ECO:0007669"/>
    <property type="project" value="InterPro"/>
</dbReference>
<dbReference type="RefSeq" id="WP_301192557.1">
    <property type="nucleotide sequence ID" value="NZ_JAPDPJ010000076.1"/>
</dbReference>
<name>A0AAE3SH55_9BACT</name>
<evidence type="ECO:0000256" key="4">
    <source>
        <dbReference type="RuleBase" id="RU361188"/>
    </source>
</evidence>
<gene>
    <name evidence="7" type="ORF">OM075_21215</name>
</gene>
<dbReference type="Pfam" id="PF02055">
    <property type="entry name" value="Glyco_hydro_30"/>
    <property type="match status" value="1"/>
</dbReference>
<feature type="domain" description="Glycosyl hydrolase family 30 TIM-barrel" evidence="5">
    <location>
        <begin position="213"/>
        <end position="364"/>
    </location>
</feature>
<evidence type="ECO:0000256" key="1">
    <source>
        <dbReference type="ARBA" id="ARBA00005382"/>
    </source>
</evidence>
<keyword evidence="4" id="KW-0326">Glycosidase</keyword>
<organism evidence="7 8">
    <name type="scientific">Plebeiibacterium sediminum</name>
    <dbReference type="NCBI Taxonomy" id="2992112"/>
    <lineage>
        <taxon>Bacteria</taxon>
        <taxon>Pseudomonadati</taxon>
        <taxon>Bacteroidota</taxon>
        <taxon>Bacteroidia</taxon>
        <taxon>Marinilabiliales</taxon>
        <taxon>Marinilabiliaceae</taxon>
        <taxon>Plebeiibacterium</taxon>
    </lineage>
</organism>
<sequence>MLGKYKSFISKIICISVIFLNHSCSKSEDKIDEKENASVSFVENSLPGGELSSQAGIARILVESQSIEWQITIGDVIEGKEFISSVSPADGGSTDSNEKETQIVSVRYNANSSLYINKQELILSSLDGTIKETIVLSQESILADAIQISLNTNSIYQTISGFGAANGIWGSYLNPSEMELALGMGDDALGLSIFRVRLPSDKNSWAGLVDIIKDANSRGVTVLASPWSPPAAWKTNNSTNGGKGVDGGARLLKEHYQDFANYINEYIEYMASNGAKVDVVSIQNEPDYEVDYEGCEYSVDEMHDFVKNYAGVITGARVVAAESFNTKHSYTDAILNDADAVNNIDIVGGHIYGSGLEPYPLVATKGKELWMTEHLLNLGSGGNPENWTEATGQDVIWDETMDMLNEIHTAMTYNWNAYIWWYARRFYSFLGDGLNGTTPGEILKRGYAMSQYSKFIRPGYVRINATSSSSDVKITAYKGDNKVVYVALNTGNSSYRLVVDNLGSSDTAQSYETSLNKNRESVILQEENGQFNMLIEGKSIMTVVMDME</sequence>
<dbReference type="PANTHER" id="PTHR11069:SF38">
    <property type="entry name" value="GLUCURONOXYLANASE XYNC"/>
    <property type="match status" value="1"/>
</dbReference>
<dbReference type="Gene3D" id="2.60.40.1180">
    <property type="entry name" value="Golgi alpha-mannosidase II"/>
    <property type="match status" value="1"/>
</dbReference>
<keyword evidence="3 4" id="KW-0378">Hydrolase</keyword>
<evidence type="ECO:0000256" key="2">
    <source>
        <dbReference type="ARBA" id="ARBA00022729"/>
    </source>
</evidence>
<evidence type="ECO:0000256" key="3">
    <source>
        <dbReference type="ARBA" id="ARBA00022801"/>
    </source>
</evidence>
<protein>
    <submittedName>
        <fullName evidence="7">Cellulose-binding protein</fullName>
    </submittedName>
</protein>
<reference evidence="7" key="1">
    <citation type="submission" date="2022-10" db="EMBL/GenBank/DDBJ databases">
        <authorList>
            <person name="Yu W.X."/>
        </authorList>
    </citation>
    <scope>NUCLEOTIDE SEQUENCE</scope>
    <source>
        <strain evidence="7">AAT</strain>
    </source>
</reference>
<feature type="domain" description="Glycosyl hydrolase family 30 beta sandwich" evidence="6">
    <location>
        <begin position="461"/>
        <end position="543"/>
    </location>
</feature>